<dbReference type="Proteomes" id="UP000198535">
    <property type="component" value="Unassembled WGS sequence"/>
</dbReference>
<organism evidence="1 2">
    <name type="scientific">Methanolobus profundi</name>
    <dbReference type="NCBI Taxonomy" id="487685"/>
    <lineage>
        <taxon>Archaea</taxon>
        <taxon>Methanobacteriati</taxon>
        <taxon>Methanobacteriota</taxon>
        <taxon>Stenosarchaea group</taxon>
        <taxon>Methanomicrobia</taxon>
        <taxon>Methanosarcinales</taxon>
        <taxon>Methanosarcinaceae</taxon>
        <taxon>Methanolobus</taxon>
    </lineage>
</organism>
<accession>A0A1I4UM37</accession>
<keyword evidence="2" id="KW-1185">Reference proteome</keyword>
<name>A0A1I4UM37_9EURY</name>
<dbReference type="EMBL" id="FOUJ01000007">
    <property type="protein sequence ID" value="SFM89985.1"/>
    <property type="molecule type" value="Genomic_DNA"/>
</dbReference>
<dbReference type="AlphaFoldDB" id="A0A1I4UM37"/>
<evidence type="ECO:0000313" key="1">
    <source>
        <dbReference type="EMBL" id="SFM89985.1"/>
    </source>
</evidence>
<evidence type="ECO:0000313" key="2">
    <source>
        <dbReference type="Proteomes" id="UP000198535"/>
    </source>
</evidence>
<reference evidence="2" key="1">
    <citation type="submission" date="2016-10" db="EMBL/GenBank/DDBJ databases">
        <authorList>
            <person name="Varghese N."/>
            <person name="Submissions S."/>
        </authorList>
    </citation>
    <scope>NUCLEOTIDE SEQUENCE [LARGE SCALE GENOMIC DNA]</scope>
    <source>
        <strain evidence="2">Mob M</strain>
    </source>
</reference>
<sequence>MSCFKNVIFDDVQKDFLDFFWICSTDVGV</sequence>
<proteinExistence type="predicted"/>
<protein>
    <submittedName>
        <fullName evidence="1">Uncharacterized protein</fullName>
    </submittedName>
</protein>
<dbReference type="STRING" id="487685.SAMN04488696_2783"/>
<gene>
    <name evidence="1" type="ORF">SAMN04488696_2783</name>
</gene>